<evidence type="ECO:0000313" key="7">
    <source>
        <dbReference type="EMBL" id="PKI84065.1"/>
    </source>
</evidence>
<keyword evidence="3 6" id="KW-0853">WD repeat</keyword>
<feature type="repeat" description="WD" evidence="6">
    <location>
        <begin position="13"/>
        <end position="47"/>
    </location>
</feature>
<gene>
    <name evidence="7" type="ORF">MVES_002095</name>
</gene>
<evidence type="ECO:0000256" key="1">
    <source>
        <dbReference type="ARBA" id="ARBA00004496"/>
    </source>
</evidence>
<evidence type="ECO:0000313" key="8">
    <source>
        <dbReference type="Proteomes" id="UP000232875"/>
    </source>
</evidence>
<evidence type="ECO:0000256" key="3">
    <source>
        <dbReference type="ARBA" id="ARBA00022574"/>
    </source>
</evidence>
<evidence type="ECO:0000256" key="2">
    <source>
        <dbReference type="ARBA" id="ARBA00022490"/>
    </source>
</evidence>
<dbReference type="SMART" id="SM00320">
    <property type="entry name" value="WD40"/>
    <property type="match status" value="6"/>
</dbReference>
<dbReference type="PROSITE" id="PS50294">
    <property type="entry name" value="WD_REPEATS_REGION"/>
    <property type="match status" value="2"/>
</dbReference>
<dbReference type="AlphaFoldDB" id="A0A2N1JC01"/>
<keyword evidence="8" id="KW-1185">Reference proteome</keyword>
<organism evidence="7 8">
    <name type="scientific">Malassezia vespertilionis</name>
    <dbReference type="NCBI Taxonomy" id="2020962"/>
    <lineage>
        <taxon>Eukaryota</taxon>
        <taxon>Fungi</taxon>
        <taxon>Dikarya</taxon>
        <taxon>Basidiomycota</taxon>
        <taxon>Ustilaginomycotina</taxon>
        <taxon>Malasseziomycetes</taxon>
        <taxon>Malasseziales</taxon>
        <taxon>Malasseziaceae</taxon>
        <taxon>Malassezia</taxon>
    </lineage>
</organism>
<dbReference type="GO" id="GO:0071013">
    <property type="term" value="C:catalytic step 2 spliceosome"/>
    <property type="evidence" value="ECO:0007669"/>
    <property type="project" value="TreeGrafter"/>
</dbReference>
<dbReference type="Gene3D" id="2.130.10.10">
    <property type="entry name" value="YVTN repeat-like/Quinoprotein amine dehydrogenase"/>
    <property type="match status" value="1"/>
</dbReference>
<dbReference type="PROSITE" id="PS00678">
    <property type="entry name" value="WD_REPEATS_1"/>
    <property type="match status" value="1"/>
</dbReference>
<sequence>MAGAAPYQVQHTLQAHAGAVHVARYNTGGKYLLTGGADQQIQLWNTRAIPSDDVDVKGRTQSIHRYSAHSYEILCLDIAHDNMRFASGGPDRAVLLWDVASGQVLRRFSAHSGRINDVKFGGANNDGNVLFTAGSDTVLRAYDLRANNAWRPILEANEARDALLAMALTSPATLHTGSVDGVVRTYDLRMGELRADLIDQPVTSLTPTKDNAALLVSALDSPHRLMDLADGSVLQKYEGHVQASFRCHSTLSVDEMYVLGGDERGCVYMWDFVGGQCAMQNVPDYGASARYRRTNAPVTVLWTECSPDTSAPQFVSASSCGSVHVWERTSV</sequence>
<dbReference type="InterPro" id="IPR001680">
    <property type="entry name" value="WD40_rpt"/>
</dbReference>
<dbReference type="SUPFAM" id="SSF50978">
    <property type="entry name" value="WD40 repeat-like"/>
    <property type="match status" value="1"/>
</dbReference>
<evidence type="ECO:0000256" key="6">
    <source>
        <dbReference type="PROSITE-ProRule" id="PRU00221"/>
    </source>
</evidence>
<keyword evidence="4" id="KW-0677">Repeat</keyword>
<comment type="subcellular location">
    <subcellularLocation>
        <location evidence="1">Cytoplasm</location>
    </subcellularLocation>
</comment>
<dbReference type="PROSITE" id="PS50082">
    <property type="entry name" value="WD_REPEATS_2"/>
    <property type="match status" value="2"/>
</dbReference>
<dbReference type="InterPro" id="IPR019775">
    <property type="entry name" value="WD40_repeat_CS"/>
</dbReference>
<proteinExistence type="inferred from homology"/>
<keyword evidence="2" id="KW-0963">Cytoplasm</keyword>
<dbReference type="PANTHER" id="PTHR22842">
    <property type="entry name" value="WD40 REPEAT PROTEIN"/>
    <property type="match status" value="1"/>
</dbReference>
<name>A0A2N1JC01_9BASI</name>
<dbReference type="InterPro" id="IPR015943">
    <property type="entry name" value="WD40/YVTN_repeat-like_dom_sf"/>
</dbReference>
<evidence type="ECO:0000256" key="5">
    <source>
        <dbReference type="ARBA" id="ARBA00038145"/>
    </source>
</evidence>
<dbReference type="GO" id="GO:0005737">
    <property type="term" value="C:cytoplasm"/>
    <property type="evidence" value="ECO:0007669"/>
    <property type="project" value="UniProtKB-SubCell"/>
</dbReference>
<accession>A0A2N1JC01</accession>
<dbReference type="Pfam" id="PF00400">
    <property type="entry name" value="WD40"/>
    <property type="match status" value="3"/>
</dbReference>
<feature type="repeat" description="WD" evidence="6">
    <location>
        <begin position="66"/>
        <end position="107"/>
    </location>
</feature>
<dbReference type="Proteomes" id="UP000232875">
    <property type="component" value="Unassembled WGS sequence"/>
</dbReference>
<reference evidence="7 8" key="1">
    <citation type="submission" date="2017-10" db="EMBL/GenBank/DDBJ databases">
        <title>A novel species of cold-tolerant Malassezia isolated from bats.</title>
        <authorList>
            <person name="Lorch J.M."/>
            <person name="Palmer J.M."/>
            <person name="Vanderwolf K.J."/>
            <person name="Schmidt K.Z."/>
            <person name="Verant M.L."/>
            <person name="Weller T.J."/>
            <person name="Blehert D.S."/>
        </authorList>
    </citation>
    <scope>NUCLEOTIDE SEQUENCE [LARGE SCALE GENOMIC DNA]</scope>
    <source>
        <strain evidence="7 8">NWHC:44797-103</strain>
    </source>
</reference>
<dbReference type="STRING" id="2020962.A0A2N1JC01"/>
<dbReference type="EMBL" id="KZ454990">
    <property type="protein sequence ID" value="PKI84065.1"/>
    <property type="molecule type" value="Genomic_DNA"/>
</dbReference>
<dbReference type="OrthoDB" id="1068471at2759"/>
<dbReference type="InterPro" id="IPR036322">
    <property type="entry name" value="WD40_repeat_dom_sf"/>
</dbReference>
<comment type="similarity">
    <text evidence="5">Belongs to the WD repeat MORG1 family.</text>
</comment>
<protein>
    <submittedName>
        <fullName evidence="7">Uncharacterized protein</fullName>
    </submittedName>
</protein>
<evidence type="ECO:0000256" key="4">
    <source>
        <dbReference type="ARBA" id="ARBA00022737"/>
    </source>
</evidence>
<dbReference type="PANTHER" id="PTHR22842:SF3">
    <property type="entry name" value="WD REPEAT DOMAIN-CONTAINING PROTEIN 83"/>
    <property type="match status" value="1"/>
</dbReference>
<dbReference type="GO" id="GO:0000398">
    <property type="term" value="P:mRNA splicing, via spliceosome"/>
    <property type="evidence" value="ECO:0007669"/>
    <property type="project" value="TreeGrafter"/>
</dbReference>
<dbReference type="InterPro" id="IPR051980">
    <property type="entry name" value="WD_repeat_MORG1"/>
</dbReference>